<keyword evidence="1" id="KW-0812">Transmembrane</keyword>
<dbReference type="RefSeq" id="WP_048599900.1">
    <property type="nucleotide sequence ID" value="NZ_CBFHGK010000011.1"/>
</dbReference>
<keyword evidence="1" id="KW-1133">Transmembrane helix</keyword>
<accession>A0A0U1NP31</accession>
<proteinExistence type="predicted"/>
<name>A0A0U1NP31_9RHOB</name>
<dbReference type="Pfam" id="PF11511">
    <property type="entry name" value="RhodobacterPufX"/>
    <property type="match status" value="1"/>
</dbReference>
<feature type="transmembrane region" description="Helical" evidence="1">
    <location>
        <begin position="21"/>
        <end position="49"/>
    </location>
</feature>
<dbReference type="EMBL" id="CVQV01000022">
    <property type="protein sequence ID" value="CRK76495.1"/>
    <property type="molecule type" value="Genomic_DNA"/>
</dbReference>
<dbReference type="Proteomes" id="UP000048949">
    <property type="component" value="Unassembled WGS sequence"/>
</dbReference>
<dbReference type="STRING" id="282199.GCA_001049735_02558"/>
<dbReference type="AlphaFoldDB" id="A0A0U1NP31"/>
<reference evidence="2 3" key="1">
    <citation type="submission" date="2015-04" db="EMBL/GenBank/DDBJ databases">
        <authorList>
            <person name="Syromyatnikov M.Y."/>
            <person name="Popov V.N."/>
        </authorList>
    </citation>
    <scope>NUCLEOTIDE SEQUENCE [LARGE SCALE GENOMIC DNA]</scope>
    <source>
        <strain evidence="2 3">CECT 5292</strain>
    </source>
</reference>
<dbReference type="Gene3D" id="1.20.5.920">
    <property type="entry name" value="rhodobacter sphaeroides pufx membrane protein"/>
    <property type="match status" value="1"/>
</dbReference>
<evidence type="ECO:0000313" key="2">
    <source>
        <dbReference type="EMBL" id="CRK76495.1"/>
    </source>
</evidence>
<dbReference type="InterPro" id="IPR020169">
    <property type="entry name" value="Intrinsic_membrane_PufX"/>
</dbReference>
<sequence length="81" mass="8741">MSDPKPPFGGDFSKARMQSEIFGQMLSGAVIAAAVIGGPIVFVYVLAFLGSFLPEDSKEALDPTPDSFSHYEQLIDDRAFV</sequence>
<organism evidence="2 3">
    <name type="scientific">Nereida ignava</name>
    <dbReference type="NCBI Taxonomy" id="282199"/>
    <lineage>
        <taxon>Bacteria</taxon>
        <taxon>Pseudomonadati</taxon>
        <taxon>Pseudomonadota</taxon>
        <taxon>Alphaproteobacteria</taxon>
        <taxon>Rhodobacterales</taxon>
        <taxon>Roseobacteraceae</taxon>
        <taxon>Nereida</taxon>
    </lineage>
</organism>
<keyword evidence="3" id="KW-1185">Reference proteome</keyword>
<keyword evidence="1" id="KW-0472">Membrane</keyword>
<dbReference type="OrthoDB" id="7870778at2"/>
<gene>
    <name evidence="2" type="ORF">NIG5292_02559</name>
</gene>
<evidence type="ECO:0000313" key="3">
    <source>
        <dbReference type="Proteomes" id="UP000048949"/>
    </source>
</evidence>
<evidence type="ECO:0000256" key="1">
    <source>
        <dbReference type="SAM" id="Phobius"/>
    </source>
</evidence>
<protein>
    <submittedName>
        <fullName evidence="2">Intrinsic membrane protein PufX</fullName>
    </submittedName>
</protein>